<dbReference type="GO" id="GO:0015969">
    <property type="term" value="P:guanosine tetraphosphate metabolic process"/>
    <property type="evidence" value="ECO:0007669"/>
    <property type="project" value="InterPro"/>
</dbReference>
<accession>A0A423UE16</accession>
<dbReference type="AlphaFoldDB" id="A0A423UE16"/>
<dbReference type="InterPro" id="IPR007685">
    <property type="entry name" value="RelA_SpoT"/>
</dbReference>
<dbReference type="PANTHER" id="PTHR47837">
    <property type="entry name" value="GTP PYROPHOSPHOKINASE YJBM"/>
    <property type="match status" value="1"/>
</dbReference>
<dbReference type="EMBL" id="QRAJ01000004">
    <property type="protein sequence ID" value="ROT86951.1"/>
    <property type="molecule type" value="Genomic_DNA"/>
</dbReference>
<comment type="caution">
    <text evidence="2">The sequence shown here is derived from an EMBL/GenBank/DDBJ whole genome shotgun (WGS) entry which is preliminary data.</text>
</comment>
<feature type="domain" description="RelA/SpoT" evidence="1">
    <location>
        <begin position="72"/>
        <end position="191"/>
    </location>
</feature>
<dbReference type="Gene3D" id="3.30.460.10">
    <property type="entry name" value="Beta Polymerase, domain 2"/>
    <property type="match status" value="1"/>
</dbReference>
<organism evidence="2 3">
    <name type="scientific">Bifidobacterium mongoliense</name>
    <dbReference type="NCBI Taxonomy" id="518643"/>
    <lineage>
        <taxon>Bacteria</taxon>
        <taxon>Bacillati</taxon>
        <taxon>Actinomycetota</taxon>
        <taxon>Actinomycetes</taxon>
        <taxon>Bifidobacteriales</taxon>
        <taxon>Bifidobacteriaceae</taxon>
        <taxon>Bifidobacterium</taxon>
    </lineage>
</organism>
<proteinExistence type="predicted"/>
<dbReference type="RefSeq" id="WP_123644872.1">
    <property type="nucleotide sequence ID" value="NZ_QRAJ01000004.1"/>
</dbReference>
<dbReference type="Proteomes" id="UP000285266">
    <property type="component" value="Unassembled WGS sequence"/>
</dbReference>
<evidence type="ECO:0000313" key="2">
    <source>
        <dbReference type="EMBL" id="ROT86951.1"/>
    </source>
</evidence>
<dbReference type="Pfam" id="PF04607">
    <property type="entry name" value="RelA_SpoT"/>
    <property type="match status" value="1"/>
</dbReference>
<dbReference type="InterPro" id="IPR052366">
    <property type="entry name" value="GTP_Pyrophosphokinase"/>
</dbReference>
<dbReference type="SUPFAM" id="SSF81301">
    <property type="entry name" value="Nucleotidyltransferase"/>
    <property type="match status" value="1"/>
</dbReference>
<dbReference type="SMART" id="SM00954">
    <property type="entry name" value="RelA_SpoT"/>
    <property type="match status" value="1"/>
</dbReference>
<dbReference type="CDD" id="cd05399">
    <property type="entry name" value="NT_Rel-Spo_like"/>
    <property type="match status" value="1"/>
</dbReference>
<evidence type="ECO:0000313" key="3">
    <source>
        <dbReference type="Proteomes" id="UP000285266"/>
    </source>
</evidence>
<sequence>MGEWIEPEFSKGQIRKAGKYLAGESIDKDSEEYIDSIDILNNWRSAHSRPLQTFLVSLRKKASAYDDALVARRLKRRPSIIGKLKRYPNMKLDSMQDLGGCRAILRNVQNVRAVESAFLHSRHRHILKRHDDYIRSPKQSGYRGIHMVYDYQSDINDKWNGLRVEIQIRTELQHFWATAVETVGLFTGENLKSSIGKAEWLEFFKLMSCEIACTEQTPMVPGFDFSRAEIRDRLKALNEDINVVEKLNSYNASANYVNQQHEGKGYALIILNANSRQITVQSFRLSEVDDALGLYAQEEERYSDDMSVDVALVGLDKMRNLPKTYPNYYLNMHKFVSIVKKAVA</sequence>
<reference evidence="2 3" key="1">
    <citation type="submission" date="2018-07" db="EMBL/GenBank/DDBJ databases">
        <title>The role of parmesan cheese in vectoring bovine microbiota.</title>
        <authorList>
            <person name="Lugli G.A."/>
            <person name="Milani C."/>
        </authorList>
    </citation>
    <scope>NUCLEOTIDE SEQUENCE [LARGE SCALE GENOMIC DNA]</scope>
    <source>
        <strain evidence="2 3">BMONG18</strain>
    </source>
</reference>
<keyword evidence="2" id="KW-0418">Kinase</keyword>
<dbReference type="PANTHER" id="PTHR47837:SF1">
    <property type="entry name" value="GTP PYROPHOSPHOKINASE YJBM"/>
    <property type="match status" value="1"/>
</dbReference>
<dbReference type="InterPro" id="IPR043519">
    <property type="entry name" value="NT_sf"/>
</dbReference>
<name>A0A423UE16_9BIFI</name>
<evidence type="ECO:0000259" key="1">
    <source>
        <dbReference type="SMART" id="SM00954"/>
    </source>
</evidence>
<dbReference type="GO" id="GO:0016301">
    <property type="term" value="F:kinase activity"/>
    <property type="evidence" value="ECO:0007669"/>
    <property type="project" value="UniProtKB-KW"/>
</dbReference>
<gene>
    <name evidence="2" type="ORF">BMONG18_0950</name>
</gene>
<keyword evidence="2" id="KW-0808">Transferase</keyword>
<protein>
    <submittedName>
        <fullName evidence="2">GTP pyrophosphokinase YwaC</fullName>
    </submittedName>
</protein>